<keyword evidence="3" id="KW-1003">Cell membrane</keyword>
<dbReference type="SUPFAM" id="SSF82866">
    <property type="entry name" value="Multidrug efflux transporter AcrB transmembrane domain"/>
    <property type="match status" value="2"/>
</dbReference>
<dbReference type="Gene3D" id="1.20.1640.10">
    <property type="entry name" value="Multidrug efflux transporter AcrB transmembrane domain"/>
    <property type="match status" value="2"/>
</dbReference>
<organism evidence="9 10">
    <name type="scientific">Paenibacillus psychroresistens</name>
    <dbReference type="NCBI Taxonomy" id="1778678"/>
    <lineage>
        <taxon>Bacteria</taxon>
        <taxon>Bacillati</taxon>
        <taxon>Bacillota</taxon>
        <taxon>Bacilli</taxon>
        <taxon>Bacillales</taxon>
        <taxon>Paenibacillaceae</taxon>
        <taxon>Paenibacillus</taxon>
    </lineage>
</organism>
<feature type="transmembrane region" description="Helical" evidence="7">
    <location>
        <begin position="20"/>
        <end position="40"/>
    </location>
</feature>
<evidence type="ECO:0000313" key="9">
    <source>
        <dbReference type="EMBL" id="QGQ99507.1"/>
    </source>
</evidence>
<evidence type="ECO:0000256" key="1">
    <source>
        <dbReference type="ARBA" id="ARBA00004651"/>
    </source>
</evidence>
<feature type="transmembrane region" description="Helical" evidence="7">
    <location>
        <begin position="200"/>
        <end position="218"/>
    </location>
</feature>
<comment type="similarity">
    <text evidence="2">Belongs to the resistance-nodulation-cell division (RND) (TC 2.A.6) family. MmpL subfamily.</text>
</comment>
<dbReference type="GO" id="GO:0005886">
    <property type="term" value="C:plasma membrane"/>
    <property type="evidence" value="ECO:0007669"/>
    <property type="project" value="UniProtKB-SubCell"/>
</dbReference>
<dbReference type="Proteomes" id="UP000426246">
    <property type="component" value="Chromosome"/>
</dbReference>
<dbReference type="RefSeq" id="WP_155704674.1">
    <property type="nucleotide sequence ID" value="NZ_CP034235.1"/>
</dbReference>
<dbReference type="PROSITE" id="PS50156">
    <property type="entry name" value="SSD"/>
    <property type="match status" value="2"/>
</dbReference>
<evidence type="ECO:0000256" key="2">
    <source>
        <dbReference type="ARBA" id="ARBA00010157"/>
    </source>
</evidence>
<sequence>MQKSWSNQMAGWVAGKRSKWVTLAIWIVLVSALTAIWPSVNSVEDNSAANLKDSRPSVQADLVAEREFPSGVSIPALVVWQRIGGLSDADYAFIQNLSQSLESKPLPDQTSIVPLHKLPLAALKAQASENGSTLIMPILFKADSDRLETSVDQLKDQVKTELKTDPFDIPSSNKSELSAHVTGPVGIAIDATGLFASADIKLLLGTVLVVLILLLLLYRSPVLAIIPLIGVGFAYGVLNPILGILGQKGWITADSQGISIMTVLLFGAGTDYCLFLIARFRKNLAEERDKTTALVDAIKASSGAIAMSGLTVVISLLALLLSQYGSTYRFAIPFSLSIVVMSIASLTLVPALLAIIGRASFFPFIPRTAEMRHERAVRKGKPVKPVKEMDRLGGILGRLVIRRPLVIVIITVILLGGFAAFASQIKLTFDILSSFPKNMESRVGFDIIGEQFSPGGLAPVRIIVNEEGKAANIASDLAKLSYVDKVMEPVSGQQDPNIKAYDVELSMNPYSMEAMDRIPDLREAAEQSLSNAGISSAKDKVWMQGETSTQYDTRVVTTRDRNIIIPVVIVLIALLLLLYLRSIVAMVYLVGTVILSYFSALGLGWLIVHYMFGAEAIQWAIPLYTFVFLVALGEDYNIFMISSIWQKRKIMPLRQAIQEGVAETSSVITSAGLILAGTFAVLATLPIQVLLQFGLITAIGVLLDTFIVRPFLVPAITVLLGRHAFWPGDPGDNGKAQQLTKGS</sequence>
<keyword evidence="6 7" id="KW-0472">Membrane</keyword>
<feature type="transmembrane region" description="Helical" evidence="7">
    <location>
        <begin position="563"/>
        <end position="580"/>
    </location>
</feature>
<feature type="domain" description="SSD" evidence="8">
    <location>
        <begin position="611"/>
        <end position="718"/>
    </location>
</feature>
<dbReference type="InterPro" id="IPR050545">
    <property type="entry name" value="Mycobact_MmpL"/>
</dbReference>
<evidence type="ECO:0000256" key="4">
    <source>
        <dbReference type="ARBA" id="ARBA00022692"/>
    </source>
</evidence>
<dbReference type="InterPro" id="IPR000731">
    <property type="entry name" value="SSD"/>
</dbReference>
<reference evidence="10" key="1">
    <citation type="submission" date="2018-11" db="EMBL/GenBank/DDBJ databases">
        <title>Complete genome sequence of Paenibacillus sp. ML311-T8.</title>
        <authorList>
            <person name="Nam Y.-D."/>
            <person name="Kang J."/>
            <person name="Chung W.-H."/>
            <person name="Park Y.S."/>
        </authorList>
    </citation>
    <scope>NUCLEOTIDE SEQUENCE [LARGE SCALE GENOMIC DNA]</scope>
    <source>
        <strain evidence="10">ML311-T8</strain>
    </source>
</reference>
<dbReference type="AlphaFoldDB" id="A0A6B8RU92"/>
<keyword evidence="4 7" id="KW-0812">Transmembrane</keyword>
<keyword evidence="5 7" id="KW-1133">Transmembrane helix</keyword>
<dbReference type="KEGG" id="ppsc:EHS13_33935"/>
<evidence type="ECO:0000256" key="5">
    <source>
        <dbReference type="ARBA" id="ARBA00022989"/>
    </source>
</evidence>
<evidence type="ECO:0000256" key="3">
    <source>
        <dbReference type="ARBA" id="ARBA00022475"/>
    </source>
</evidence>
<dbReference type="InterPro" id="IPR004869">
    <property type="entry name" value="MMPL_dom"/>
</dbReference>
<protein>
    <submittedName>
        <fullName evidence="9">MMPL family transporter</fullName>
    </submittedName>
</protein>
<dbReference type="PANTHER" id="PTHR33406">
    <property type="entry name" value="MEMBRANE PROTEIN MJ1562-RELATED"/>
    <property type="match status" value="1"/>
</dbReference>
<feature type="domain" description="SSD" evidence="8">
    <location>
        <begin position="260"/>
        <end position="355"/>
    </location>
</feature>
<evidence type="ECO:0000259" key="8">
    <source>
        <dbReference type="PROSITE" id="PS50156"/>
    </source>
</evidence>
<gene>
    <name evidence="9" type="ORF">EHS13_33935</name>
</gene>
<feature type="transmembrane region" description="Helical" evidence="7">
    <location>
        <begin position="405"/>
        <end position="425"/>
    </location>
</feature>
<comment type="subcellular location">
    <subcellularLocation>
        <location evidence="1">Cell membrane</location>
        <topology evidence="1">Multi-pass membrane protein</topology>
    </subcellularLocation>
</comment>
<name>A0A6B8RU92_9BACL</name>
<feature type="transmembrane region" description="Helical" evidence="7">
    <location>
        <begin position="301"/>
        <end position="324"/>
    </location>
</feature>
<proteinExistence type="inferred from homology"/>
<evidence type="ECO:0000313" key="10">
    <source>
        <dbReference type="Proteomes" id="UP000426246"/>
    </source>
</evidence>
<evidence type="ECO:0000256" key="6">
    <source>
        <dbReference type="ARBA" id="ARBA00023136"/>
    </source>
</evidence>
<feature type="transmembrane region" description="Helical" evidence="7">
    <location>
        <begin position="330"/>
        <end position="357"/>
    </location>
</feature>
<dbReference type="OrthoDB" id="2365435at2"/>
<dbReference type="Pfam" id="PF03176">
    <property type="entry name" value="MMPL"/>
    <property type="match status" value="2"/>
</dbReference>
<feature type="transmembrane region" description="Helical" evidence="7">
    <location>
        <begin position="660"/>
        <end position="683"/>
    </location>
</feature>
<evidence type="ECO:0000256" key="7">
    <source>
        <dbReference type="SAM" id="Phobius"/>
    </source>
</evidence>
<feature type="transmembrane region" description="Helical" evidence="7">
    <location>
        <begin position="689"/>
        <end position="712"/>
    </location>
</feature>
<feature type="transmembrane region" description="Helical" evidence="7">
    <location>
        <begin position="258"/>
        <end position="280"/>
    </location>
</feature>
<dbReference type="EMBL" id="CP034235">
    <property type="protein sequence ID" value="QGQ99507.1"/>
    <property type="molecule type" value="Genomic_DNA"/>
</dbReference>
<feature type="transmembrane region" description="Helical" evidence="7">
    <location>
        <begin position="619"/>
        <end position="639"/>
    </location>
</feature>
<feature type="transmembrane region" description="Helical" evidence="7">
    <location>
        <begin position="225"/>
        <end position="246"/>
    </location>
</feature>
<dbReference type="PANTHER" id="PTHR33406:SF6">
    <property type="entry name" value="MEMBRANE PROTEIN YDGH-RELATED"/>
    <property type="match status" value="1"/>
</dbReference>
<feature type="transmembrane region" description="Helical" evidence="7">
    <location>
        <begin position="587"/>
        <end position="607"/>
    </location>
</feature>
<accession>A0A6B8RU92</accession>
<keyword evidence="10" id="KW-1185">Reference proteome</keyword>